<organism evidence="1 2">
    <name type="scientific">Halosaccharopolyspora lacisalsi</name>
    <dbReference type="NCBI Taxonomy" id="1000566"/>
    <lineage>
        <taxon>Bacteria</taxon>
        <taxon>Bacillati</taxon>
        <taxon>Actinomycetota</taxon>
        <taxon>Actinomycetes</taxon>
        <taxon>Pseudonocardiales</taxon>
        <taxon>Pseudonocardiaceae</taxon>
        <taxon>Halosaccharopolyspora</taxon>
    </lineage>
</organism>
<dbReference type="Proteomes" id="UP000569329">
    <property type="component" value="Unassembled WGS sequence"/>
</dbReference>
<gene>
    <name evidence="1" type="ORF">FHX42_003288</name>
</gene>
<dbReference type="RefSeq" id="WP_182545164.1">
    <property type="nucleotide sequence ID" value="NZ_JACGWZ010000004.1"/>
</dbReference>
<protein>
    <submittedName>
        <fullName evidence="1">Uncharacterized protein</fullName>
    </submittedName>
</protein>
<keyword evidence="2" id="KW-1185">Reference proteome</keyword>
<name>A0A839DVB9_9PSEU</name>
<dbReference type="AlphaFoldDB" id="A0A839DVB9"/>
<comment type="caution">
    <text evidence="1">The sequence shown here is derived from an EMBL/GenBank/DDBJ whole genome shotgun (WGS) entry which is preliminary data.</text>
</comment>
<evidence type="ECO:0000313" key="1">
    <source>
        <dbReference type="EMBL" id="MBA8825922.1"/>
    </source>
</evidence>
<proteinExistence type="predicted"/>
<accession>A0A839DVB9</accession>
<reference evidence="1 2" key="1">
    <citation type="submission" date="2020-07" db="EMBL/GenBank/DDBJ databases">
        <title>Sequencing the genomes of 1000 actinobacteria strains.</title>
        <authorList>
            <person name="Klenk H.-P."/>
        </authorList>
    </citation>
    <scope>NUCLEOTIDE SEQUENCE [LARGE SCALE GENOMIC DNA]</scope>
    <source>
        <strain evidence="1 2">DSM 45975</strain>
    </source>
</reference>
<evidence type="ECO:0000313" key="2">
    <source>
        <dbReference type="Proteomes" id="UP000569329"/>
    </source>
</evidence>
<sequence length="77" mass="8799">MSWTRRRSRWPAWLATCSPRGSVQQTLDRIVQYAVEMVDGCEHAGAPTVYDWQRARTLAVTSDLARWSKRVSSGFPT</sequence>
<dbReference type="EMBL" id="JACGWZ010000004">
    <property type="protein sequence ID" value="MBA8825922.1"/>
    <property type="molecule type" value="Genomic_DNA"/>
</dbReference>